<keyword evidence="3" id="KW-1185">Reference proteome</keyword>
<evidence type="ECO:0000256" key="1">
    <source>
        <dbReference type="SAM" id="Phobius"/>
    </source>
</evidence>
<dbReference type="RefSeq" id="WP_378484196.1">
    <property type="nucleotide sequence ID" value="NZ_JBHUFB010000007.1"/>
</dbReference>
<evidence type="ECO:0000313" key="3">
    <source>
        <dbReference type="Proteomes" id="UP001597286"/>
    </source>
</evidence>
<dbReference type="Proteomes" id="UP001597286">
    <property type="component" value="Unassembled WGS sequence"/>
</dbReference>
<protein>
    <submittedName>
        <fullName evidence="2">Uncharacterized protein</fullName>
    </submittedName>
</protein>
<gene>
    <name evidence="2" type="ORF">ACFSJG_05525</name>
</gene>
<name>A0ABW4P0P9_9NOCA</name>
<organism evidence="2 3">
    <name type="scientific">Rhodococcus gannanensis</name>
    <dbReference type="NCBI Taxonomy" id="1960308"/>
    <lineage>
        <taxon>Bacteria</taxon>
        <taxon>Bacillati</taxon>
        <taxon>Actinomycetota</taxon>
        <taxon>Actinomycetes</taxon>
        <taxon>Mycobacteriales</taxon>
        <taxon>Nocardiaceae</taxon>
        <taxon>Rhodococcus</taxon>
    </lineage>
</organism>
<evidence type="ECO:0000313" key="2">
    <source>
        <dbReference type="EMBL" id="MFD1811666.1"/>
    </source>
</evidence>
<keyword evidence="1" id="KW-0812">Transmembrane</keyword>
<accession>A0ABW4P0P9</accession>
<keyword evidence="1" id="KW-0472">Membrane</keyword>
<comment type="caution">
    <text evidence="2">The sequence shown here is derived from an EMBL/GenBank/DDBJ whole genome shotgun (WGS) entry which is preliminary data.</text>
</comment>
<sequence>MDSLLDTLSSPSAPWWAVPVSMIVGVLLGVFAVRRGRPAPAPVAAAPLDPSVRALYVRFVSATDIAHNAAVSVDPDVLADADLAEALDSGDPDLRALAGSIVDLDVMVNELRLLAPTSVVNAATDFFRLVTEATMDGIHDCDDFRVRYDAHKSEFVDAVRAADGRGRLGTS</sequence>
<proteinExistence type="predicted"/>
<reference evidence="3" key="1">
    <citation type="journal article" date="2019" name="Int. J. Syst. Evol. Microbiol.">
        <title>The Global Catalogue of Microorganisms (GCM) 10K type strain sequencing project: providing services to taxonomists for standard genome sequencing and annotation.</title>
        <authorList>
            <consortium name="The Broad Institute Genomics Platform"/>
            <consortium name="The Broad Institute Genome Sequencing Center for Infectious Disease"/>
            <person name="Wu L."/>
            <person name="Ma J."/>
        </authorList>
    </citation>
    <scope>NUCLEOTIDE SEQUENCE [LARGE SCALE GENOMIC DNA]</scope>
    <source>
        <strain evidence="3">DT72</strain>
    </source>
</reference>
<keyword evidence="1" id="KW-1133">Transmembrane helix</keyword>
<dbReference type="EMBL" id="JBHUFB010000007">
    <property type="protein sequence ID" value="MFD1811666.1"/>
    <property type="molecule type" value="Genomic_DNA"/>
</dbReference>
<feature type="transmembrane region" description="Helical" evidence="1">
    <location>
        <begin position="13"/>
        <end position="33"/>
    </location>
</feature>